<feature type="non-terminal residue" evidence="2">
    <location>
        <position position="110"/>
    </location>
</feature>
<dbReference type="EMBL" id="DRTD01000074">
    <property type="protein sequence ID" value="HHE54329.1"/>
    <property type="molecule type" value="Genomic_DNA"/>
</dbReference>
<sequence>MKIKFLFLLSLLIFLFNCSSDQQILDVFEKLKQQTQQSYAPDLSMAVFEFQLEKENGQWVLKGETTVPEARSALLQKLDSLLKTKVNDQSLLLPHPDLGDSSWAIVRVSV</sequence>
<organism evidence="2">
    <name type="scientific">Caldithrix abyssi</name>
    <dbReference type="NCBI Taxonomy" id="187145"/>
    <lineage>
        <taxon>Bacteria</taxon>
        <taxon>Pseudomonadati</taxon>
        <taxon>Calditrichota</taxon>
        <taxon>Calditrichia</taxon>
        <taxon>Calditrichales</taxon>
        <taxon>Calditrichaceae</taxon>
        <taxon>Caldithrix</taxon>
    </lineage>
</organism>
<comment type="caution">
    <text evidence="2">The sequence shown here is derived from an EMBL/GenBank/DDBJ whole genome shotgun (WGS) entry which is preliminary data.</text>
</comment>
<dbReference type="AlphaFoldDB" id="A0A7V5H1Y4"/>
<evidence type="ECO:0000313" key="2">
    <source>
        <dbReference type="EMBL" id="HHE54329.1"/>
    </source>
</evidence>
<dbReference type="Proteomes" id="UP000886111">
    <property type="component" value="Unassembled WGS sequence"/>
</dbReference>
<keyword evidence="1" id="KW-0732">Signal</keyword>
<feature type="signal peptide" evidence="1">
    <location>
        <begin position="1"/>
        <end position="24"/>
    </location>
</feature>
<accession>A0A7V5H1Y4</accession>
<protein>
    <submittedName>
        <fullName evidence="2">Uncharacterized protein</fullName>
    </submittedName>
</protein>
<feature type="chain" id="PRO_5030506195" evidence="1">
    <location>
        <begin position="25"/>
        <end position="110"/>
    </location>
</feature>
<reference evidence="2" key="1">
    <citation type="journal article" date="2020" name="mSystems">
        <title>Genome- and Community-Level Interaction Insights into Carbon Utilization and Element Cycling Functions of Hydrothermarchaeota in Hydrothermal Sediment.</title>
        <authorList>
            <person name="Zhou Z."/>
            <person name="Liu Y."/>
            <person name="Xu W."/>
            <person name="Pan J."/>
            <person name="Luo Z.H."/>
            <person name="Li M."/>
        </authorList>
    </citation>
    <scope>NUCLEOTIDE SEQUENCE [LARGE SCALE GENOMIC DNA]</scope>
    <source>
        <strain evidence="2">HyVt-76</strain>
    </source>
</reference>
<proteinExistence type="predicted"/>
<name>A0A7V5H1Y4_CALAY</name>
<evidence type="ECO:0000256" key="1">
    <source>
        <dbReference type="SAM" id="SignalP"/>
    </source>
</evidence>
<gene>
    <name evidence="2" type="ORF">ENL21_01005</name>
</gene>